<dbReference type="STRING" id="1116472.MGMO_60c00300"/>
<dbReference type="InterPro" id="IPR037278">
    <property type="entry name" value="ARFGAP/RecO"/>
</dbReference>
<dbReference type="OrthoDB" id="9804792at2"/>
<dbReference type="Gene3D" id="1.20.1440.120">
    <property type="entry name" value="Recombination protein O, C-terminal domain"/>
    <property type="match status" value="1"/>
</dbReference>
<keyword evidence="4 8" id="KW-0227">DNA damage</keyword>
<dbReference type="GO" id="GO:0006302">
    <property type="term" value="P:double-strand break repair"/>
    <property type="evidence" value="ECO:0007669"/>
    <property type="project" value="TreeGrafter"/>
</dbReference>
<dbReference type="GO" id="GO:0006310">
    <property type="term" value="P:DNA recombination"/>
    <property type="evidence" value="ECO:0007669"/>
    <property type="project" value="UniProtKB-UniRule"/>
</dbReference>
<keyword evidence="6 8" id="KW-0234">DNA repair</keyword>
<evidence type="ECO:0000256" key="6">
    <source>
        <dbReference type="ARBA" id="ARBA00023204"/>
    </source>
</evidence>
<dbReference type="Pfam" id="PF11967">
    <property type="entry name" value="RecO_N"/>
    <property type="match status" value="1"/>
</dbReference>
<dbReference type="InterPro" id="IPR003717">
    <property type="entry name" value="RecO"/>
</dbReference>
<evidence type="ECO:0000259" key="9">
    <source>
        <dbReference type="Pfam" id="PF11967"/>
    </source>
</evidence>
<dbReference type="eggNOG" id="COG1381">
    <property type="taxonomic scope" value="Bacteria"/>
</dbReference>
<evidence type="ECO:0000256" key="8">
    <source>
        <dbReference type="HAMAP-Rule" id="MF_00201"/>
    </source>
</evidence>
<dbReference type="Gene3D" id="2.40.50.140">
    <property type="entry name" value="Nucleic acid-binding proteins"/>
    <property type="match status" value="1"/>
</dbReference>
<dbReference type="InterPro" id="IPR042242">
    <property type="entry name" value="RecO_C"/>
</dbReference>
<dbReference type="InterPro" id="IPR012340">
    <property type="entry name" value="NA-bd_OB-fold"/>
</dbReference>
<dbReference type="PANTHER" id="PTHR33991:SF1">
    <property type="entry name" value="DNA REPAIR PROTEIN RECO"/>
    <property type="match status" value="1"/>
</dbReference>
<reference evidence="10 11" key="1">
    <citation type="journal article" date="2013" name="Genome Announc.">
        <title>Draft Genome Sequence of the Methanotrophic Gammaproteobacterium Methyloglobulus morosus DSM 22980 Strain KoM1.</title>
        <authorList>
            <person name="Poehlein A."/>
            <person name="Deutzmann J.S."/>
            <person name="Daniel R."/>
            <person name="Simeonova D.D."/>
        </authorList>
    </citation>
    <scope>NUCLEOTIDE SEQUENCE [LARGE SCALE GENOMIC DNA]</scope>
    <source>
        <strain evidence="10 11">KoM1</strain>
    </source>
</reference>
<keyword evidence="11" id="KW-1185">Reference proteome</keyword>
<evidence type="ECO:0000256" key="7">
    <source>
        <dbReference type="ARBA" id="ARBA00033409"/>
    </source>
</evidence>
<dbReference type="Pfam" id="PF02565">
    <property type="entry name" value="RecO_C"/>
    <property type="match status" value="1"/>
</dbReference>
<comment type="similarity">
    <text evidence="2 8">Belongs to the RecO family.</text>
</comment>
<dbReference type="HAMAP" id="MF_00201">
    <property type="entry name" value="RecO"/>
    <property type="match status" value="1"/>
</dbReference>
<dbReference type="GO" id="GO:0043590">
    <property type="term" value="C:bacterial nucleoid"/>
    <property type="evidence" value="ECO:0007669"/>
    <property type="project" value="TreeGrafter"/>
</dbReference>
<feature type="domain" description="DNA replication/recombination mediator RecO N-terminal" evidence="9">
    <location>
        <begin position="6"/>
        <end position="80"/>
    </location>
</feature>
<evidence type="ECO:0000313" key="11">
    <source>
        <dbReference type="Proteomes" id="UP000017842"/>
    </source>
</evidence>
<organism evidence="10 11">
    <name type="scientific">Methyloglobulus morosus KoM1</name>
    <dbReference type="NCBI Taxonomy" id="1116472"/>
    <lineage>
        <taxon>Bacteria</taxon>
        <taxon>Pseudomonadati</taxon>
        <taxon>Pseudomonadota</taxon>
        <taxon>Gammaproteobacteria</taxon>
        <taxon>Methylococcales</taxon>
        <taxon>Methylococcaceae</taxon>
        <taxon>Methyloglobulus</taxon>
    </lineage>
</organism>
<comment type="caution">
    <text evidence="10">The sequence shown here is derived from an EMBL/GenBank/DDBJ whole genome shotgun (WGS) entry which is preliminary data.</text>
</comment>
<dbReference type="AlphaFoldDB" id="V5DYG6"/>
<proteinExistence type="inferred from homology"/>
<dbReference type="RefSeq" id="WP_023494627.1">
    <property type="nucleotide sequence ID" value="NZ_AYLO01000058.1"/>
</dbReference>
<dbReference type="PATRIC" id="fig|1116472.3.peg.1864"/>
<dbReference type="InterPro" id="IPR022572">
    <property type="entry name" value="DNA_rep/recomb_RecO_N"/>
</dbReference>
<evidence type="ECO:0000256" key="1">
    <source>
        <dbReference type="ARBA" id="ARBA00003065"/>
    </source>
</evidence>
<evidence type="ECO:0000256" key="2">
    <source>
        <dbReference type="ARBA" id="ARBA00007452"/>
    </source>
</evidence>
<evidence type="ECO:0000256" key="4">
    <source>
        <dbReference type="ARBA" id="ARBA00022763"/>
    </source>
</evidence>
<evidence type="ECO:0000313" key="10">
    <source>
        <dbReference type="EMBL" id="ESS72366.1"/>
    </source>
</evidence>
<comment type="function">
    <text evidence="1 8">Involved in DNA repair and RecF pathway recombination.</text>
</comment>
<name>V5DYG6_9GAMM</name>
<gene>
    <name evidence="8 10" type="primary">recO</name>
    <name evidence="10" type="ORF">MGMO_60c00300</name>
</gene>
<dbReference type="SUPFAM" id="SSF57863">
    <property type="entry name" value="ArfGap/RecO-like zinc finger"/>
    <property type="match status" value="1"/>
</dbReference>
<dbReference type="NCBIfam" id="TIGR00613">
    <property type="entry name" value="reco"/>
    <property type="match status" value="1"/>
</dbReference>
<dbReference type="Proteomes" id="UP000017842">
    <property type="component" value="Unassembled WGS sequence"/>
</dbReference>
<accession>V5DYG6</accession>
<keyword evidence="5 8" id="KW-0233">DNA recombination</keyword>
<evidence type="ECO:0000256" key="5">
    <source>
        <dbReference type="ARBA" id="ARBA00023172"/>
    </source>
</evidence>
<dbReference type="PANTHER" id="PTHR33991">
    <property type="entry name" value="DNA REPAIR PROTEIN RECO"/>
    <property type="match status" value="1"/>
</dbReference>
<protein>
    <recommendedName>
        <fullName evidence="3 8">DNA repair protein RecO</fullName>
    </recommendedName>
    <alternativeName>
        <fullName evidence="7 8">Recombination protein O</fullName>
    </alternativeName>
</protein>
<evidence type="ECO:0000256" key="3">
    <source>
        <dbReference type="ARBA" id="ARBA00021310"/>
    </source>
</evidence>
<dbReference type="EMBL" id="AYLO01000058">
    <property type="protein sequence ID" value="ESS72366.1"/>
    <property type="molecule type" value="Genomic_DNA"/>
</dbReference>
<dbReference type="SUPFAM" id="SSF50249">
    <property type="entry name" value="Nucleic acid-binding proteins"/>
    <property type="match status" value="1"/>
</dbReference>
<sequence length="235" mass="26524">MSDFALYSQPAFILHQQKYRESSLIIDVLTQDFGRFSLIAKGVRKAKSKSAGILRPFVALSLSYVGKADLRTLTDAEMIGLPNELTGLALYCGFYINELICNFLHKDDPHPEVFQDYRVCLLQLAQGPNLESALRIFELNLMENIGYGIDLSYDLHHEKPIGANKKYLFDKDEGLLENSEGQFSGFALLAMAQRQFDDPVVLSEAKLLMRTVIDSHLHGKLLKSRSVINNIVKRL</sequence>